<organism evidence="1 2">
    <name type="scientific">Catharanthus roseus</name>
    <name type="common">Madagascar periwinkle</name>
    <name type="synonym">Vinca rosea</name>
    <dbReference type="NCBI Taxonomy" id="4058"/>
    <lineage>
        <taxon>Eukaryota</taxon>
        <taxon>Viridiplantae</taxon>
        <taxon>Streptophyta</taxon>
        <taxon>Embryophyta</taxon>
        <taxon>Tracheophyta</taxon>
        <taxon>Spermatophyta</taxon>
        <taxon>Magnoliopsida</taxon>
        <taxon>eudicotyledons</taxon>
        <taxon>Gunneridae</taxon>
        <taxon>Pentapetalae</taxon>
        <taxon>asterids</taxon>
        <taxon>lamiids</taxon>
        <taxon>Gentianales</taxon>
        <taxon>Apocynaceae</taxon>
        <taxon>Rauvolfioideae</taxon>
        <taxon>Vinceae</taxon>
        <taxon>Catharanthinae</taxon>
        <taxon>Catharanthus</taxon>
    </lineage>
</organism>
<proteinExistence type="predicted"/>
<name>A0ACC0BSL7_CATRO</name>
<comment type="caution">
    <text evidence="1">The sequence shown here is derived from an EMBL/GenBank/DDBJ whole genome shotgun (WGS) entry which is preliminary data.</text>
</comment>
<protein>
    <submittedName>
        <fullName evidence="1">Uncharacterized protein</fullName>
    </submittedName>
</protein>
<accession>A0ACC0BSL7</accession>
<dbReference type="EMBL" id="CM044702">
    <property type="protein sequence ID" value="KAI5675676.1"/>
    <property type="molecule type" value="Genomic_DNA"/>
</dbReference>
<evidence type="ECO:0000313" key="2">
    <source>
        <dbReference type="Proteomes" id="UP001060085"/>
    </source>
</evidence>
<sequence length="381" mass="44065">MTPRFMKVLLLVVEFFPLLLNSDIFLNFPTVVSKSMYENKGKRKQHTLKWMQKKSMAIPEAILELQNGALRESALRCLSNFLLEKREADPEKYNTTGYMLYFSCSTVALLLQNLETGSVGVPQIDERFQEFLLTIMIRETFPQFSIYFKIVIKRLIQSCFLQCIAANAEARQKVVDCKICYSSFASFLGFGSQLSVYGSQTLIPNYIIPIMMFKTSFDGFENVRAVALSVFGILCQGREPHIIKWALENEVPEASQVALEIGNELSRVFGDLENCIEVVLLKYLFYTPRTTEIEFRYRSPITGSKAIWFIRVKFKPFISKNMIAMHIFEAILRNDLGISYICSPYNNRLLGNMMRTWNLMTFPKIKHLVEQLQFTVGNWYN</sequence>
<dbReference type="Proteomes" id="UP001060085">
    <property type="component" value="Linkage Group LG02"/>
</dbReference>
<gene>
    <name evidence="1" type="ORF">M9H77_06626</name>
</gene>
<keyword evidence="2" id="KW-1185">Reference proteome</keyword>
<reference evidence="2" key="1">
    <citation type="journal article" date="2023" name="Nat. Plants">
        <title>Single-cell RNA sequencing provides a high-resolution roadmap for understanding the multicellular compartmentation of specialized metabolism.</title>
        <authorList>
            <person name="Sun S."/>
            <person name="Shen X."/>
            <person name="Li Y."/>
            <person name="Li Y."/>
            <person name="Wang S."/>
            <person name="Li R."/>
            <person name="Zhang H."/>
            <person name="Shen G."/>
            <person name="Guo B."/>
            <person name="Wei J."/>
            <person name="Xu J."/>
            <person name="St-Pierre B."/>
            <person name="Chen S."/>
            <person name="Sun C."/>
        </authorList>
    </citation>
    <scope>NUCLEOTIDE SEQUENCE [LARGE SCALE GENOMIC DNA]</scope>
</reference>
<evidence type="ECO:0000313" key="1">
    <source>
        <dbReference type="EMBL" id="KAI5675676.1"/>
    </source>
</evidence>